<sequence length="1046" mass="114513">MDSGISSAPPQKPSPPEPEPDNQAHGDLDKLLHDMMLTVESMPDPPTDDYNRDRSEKMYIQETRSYSSHGSSHPTSTYSTLKDSYRSYSKESSPPYNSSSSYSTLKNSIEHRRDDFEYRVSPDRKISESSDSYRKHADSFSPPGNIDFIDEDIPYHARQTSQPFSYGATTDMIKHQKLSSPSLVRKASVRGVAPVVDFEDILGENSRRPISPLSPNTPDPPPEFANGPVKSGTDHIDGLSWLRQQQLKLAARRDERNPGRLWRQETGNRVIGELRSLQRGILRHDGYASDSAVLDDDDDMWAASSISGQPSSKAVLYTSAPASPLLPQRSSSRKYNGSAGNGVLGRPRAESMNERPFVSVKRAYEYRKYSDSQSPPTSPRSALATAPPLGLASQQSSSNGTEKPQQHQHQLQQQQQPPPPPPPRPESRSDSFARADALLREHHRHQQLQSGISSSSDHIERKQTITTQEYATPSRSARPESRNRVVYQSVGSYSSANSGDQVDGGLLTMVDQPDPLVSLIQSLAEISPIRTSPSTPKTENEHPPGSPIIAAATIPTSVPSNVTNCSPNQSPKAWQNCIQPHNDSTSSWTERSVSPGSAIISGASRPQTPAFPVHPRTPYVNNASPTVTFASDRTYMTSNNSYNVSNNNNNVSNEAGGNNNNNVGNYSAERTIYIEERREASKETGLPPKSPTTQRKDRPVSPLSESAMSQPQAVSRSPGTPTHIEFAQSPKSATSYTSINSGGQSSPQVQYYGSRRSSVHSNTEPQEVADANVKFVRDTSRIWYKPNISREQAISMLKDATPGTFVVRDSNSFPGAFGLALKVATPPPGAPSSPRDPSSELVRHFLIEPTSRGVRLKGCANEPVFSSLSALVYQHSLMAMALPCQLLLPEPEAAARALDSPGTNSTQQLLAQGAACNVLYLFTIDTESLTGPQAIKKAITSLFEQKPLPIATIVHFKVSTQGITLTDNARKLFFRRHYPTNNISYCGLDTEERTRCFGFVARKPAHKSDNQCHVFAELEPEQPATAIVNFVNKVMMGSSIAKANIV</sequence>
<dbReference type="SMART" id="SM00462">
    <property type="entry name" value="PTB"/>
    <property type="match status" value="1"/>
</dbReference>
<dbReference type="InterPro" id="IPR011993">
    <property type="entry name" value="PH-like_dom_sf"/>
</dbReference>
<gene>
    <name evidence="8" type="ORF">EAG_07430</name>
</gene>
<evidence type="ECO:0000256" key="5">
    <source>
        <dbReference type="PROSITE-ProRule" id="PRU00191"/>
    </source>
</evidence>
<evidence type="ECO:0000256" key="4">
    <source>
        <dbReference type="ARBA" id="ARBA00022999"/>
    </source>
</evidence>
<keyword evidence="4 5" id="KW-0727">SH2 domain</keyword>
<keyword evidence="3" id="KW-0904">Protein phosphatase</keyword>
<feature type="region of interest" description="Disordered" evidence="6">
    <location>
        <begin position="678"/>
        <end position="765"/>
    </location>
</feature>
<evidence type="ECO:0000256" key="6">
    <source>
        <dbReference type="SAM" id="MobiDB-lite"/>
    </source>
</evidence>
<dbReference type="SUPFAM" id="SSF55550">
    <property type="entry name" value="SH2 domain"/>
    <property type="match status" value="1"/>
</dbReference>
<feature type="compositionally biased region" description="Polar residues" evidence="6">
    <location>
        <begin position="447"/>
        <end position="456"/>
    </location>
</feature>
<dbReference type="AlphaFoldDB" id="E2ASI6"/>
<dbReference type="GO" id="GO:0005925">
    <property type="term" value="C:focal adhesion"/>
    <property type="evidence" value="ECO:0007669"/>
    <property type="project" value="TreeGrafter"/>
</dbReference>
<feature type="compositionally biased region" description="Basic and acidic residues" evidence="6">
    <location>
        <begin position="22"/>
        <end position="33"/>
    </location>
</feature>
<feature type="region of interest" description="Disordered" evidence="6">
    <location>
        <begin position="368"/>
        <end position="430"/>
    </location>
</feature>
<evidence type="ECO:0000313" key="9">
    <source>
        <dbReference type="Proteomes" id="UP000000311"/>
    </source>
</evidence>
<feature type="domain" description="SH2" evidence="7">
    <location>
        <begin position="783"/>
        <end position="890"/>
    </location>
</feature>
<dbReference type="InParanoid" id="E2ASI6"/>
<dbReference type="InterPro" id="IPR035012">
    <property type="entry name" value="Tensin-like_SH2"/>
</dbReference>
<dbReference type="Pfam" id="PF08416">
    <property type="entry name" value="PTB"/>
    <property type="match status" value="1"/>
</dbReference>
<feature type="compositionally biased region" description="Polar residues" evidence="6">
    <location>
        <begin position="729"/>
        <end position="765"/>
    </location>
</feature>
<feature type="compositionally biased region" description="Low complexity" evidence="6">
    <location>
        <begin position="90"/>
        <end position="107"/>
    </location>
</feature>
<evidence type="ECO:0000256" key="3">
    <source>
        <dbReference type="ARBA" id="ARBA00022912"/>
    </source>
</evidence>
<accession>E2ASI6</accession>
<feature type="compositionally biased region" description="Polar residues" evidence="6">
    <location>
        <begin position="703"/>
        <end position="720"/>
    </location>
</feature>
<protein>
    <submittedName>
        <fullName evidence="8">Tensin</fullName>
    </submittedName>
</protein>
<keyword evidence="9" id="KW-1185">Reference proteome</keyword>
<dbReference type="OrthoDB" id="6273691at2759"/>
<name>E2ASI6_CAMFO</name>
<dbReference type="PROSITE" id="PS50001">
    <property type="entry name" value="SH2"/>
    <property type="match status" value="1"/>
</dbReference>
<keyword evidence="2" id="KW-0378">Hydrolase</keyword>
<dbReference type="CDD" id="cd01213">
    <property type="entry name" value="PTB_tensin"/>
    <property type="match status" value="1"/>
</dbReference>
<feature type="compositionally biased region" description="Basic and acidic residues" evidence="6">
    <location>
        <begin position="49"/>
        <end position="59"/>
    </location>
</feature>
<feature type="compositionally biased region" description="Low complexity" evidence="6">
    <location>
        <begin position="63"/>
        <end position="80"/>
    </location>
</feature>
<feature type="region of interest" description="Disordered" evidence="6">
    <location>
        <begin position="442"/>
        <end position="483"/>
    </location>
</feature>
<dbReference type="Gene3D" id="3.30.505.10">
    <property type="entry name" value="SH2 domain"/>
    <property type="match status" value="1"/>
</dbReference>
<dbReference type="STRING" id="104421.E2ASI6"/>
<dbReference type="Proteomes" id="UP000000311">
    <property type="component" value="Unassembled WGS sequence"/>
</dbReference>
<dbReference type="InterPro" id="IPR051484">
    <property type="entry name" value="Tensin_PTEN_phosphatase"/>
</dbReference>
<dbReference type="InterPro" id="IPR013625">
    <property type="entry name" value="PTB"/>
</dbReference>
<proteinExistence type="inferred from homology"/>
<feature type="region of interest" description="Disordered" evidence="6">
    <location>
        <begin position="205"/>
        <end position="231"/>
    </location>
</feature>
<dbReference type="InterPro" id="IPR000980">
    <property type="entry name" value="SH2"/>
</dbReference>
<organism evidence="9">
    <name type="scientific">Camponotus floridanus</name>
    <name type="common">Florida carpenter ant</name>
    <dbReference type="NCBI Taxonomy" id="104421"/>
    <lineage>
        <taxon>Eukaryota</taxon>
        <taxon>Metazoa</taxon>
        <taxon>Ecdysozoa</taxon>
        <taxon>Arthropoda</taxon>
        <taxon>Hexapoda</taxon>
        <taxon>Insecta</taxon>
        <taxon>Pterygota</taxon>
        <taxon>Neoptera</taxon>
        <taxon>Endopterygota</taxon>
        <taxon>Hymenoptera</taxon>
        <taxon>Apocrita</taxon>
        <taxon>Aculeata</taxon>
        <taxon>Formicoidea</taxon>
        <taxon>Formicidae</taxon>
        <taxon>Formicinae</taxon>
        <taxon>Camponotus</taxon>
    </lineage>
</organism>
<dbReference type="InterPro" id="IPR036860">
    <property type="entry name" value="SH2_dom_sf"/>
</dbReference>
<feature type="compositionally biased region" description="Polar residues" evidence="6">
    <location>
        <begin position="392"/>
        <end position="403"/>
    </location>
</feature>
<feature type="compositionally biased region" description="Polar residues" evidence="6">
    <location>
        <begin position="464"/>
        <end position="475"/>
    </location>
</feature>
<feature type="region of interest" description="Disordered" evidence="6">
    <location>
        <begin position="1"/>
        <end position="147"/>
    </location>
</feature>
<dbReference type="OMA" id="AWQNCIQ"/>
<dbReference type="GO" id="GO:0004721">
    <property type="term" value="F:phosphoprotein phosphatase activity"/>
    <property type="evidence" value="ECO:0007669"/>
    <property type="project" value="UniProtKB-KW"/>
</dbReference>
<dbReference type="InterPro" id="IPR006020">
    <property type="entry name" value="PTB/PI_dom"/>
</dbReference>
<evidence type="ECO:0000256" key="1">
    <source>
        <dbReference type="ARBA" id="ARBA00007881"/>
    </source>
</evidence>
<dbReference type="InterPro" id="IPR033929">
    <property type="entry name" value="Tensin_PTB"/>
</dbReference>
<dbReference type="Gene3D" id="2.30.29.30">
    <property type="entry name" value="Pleckstrin-homology domain (PH domain)/Phosphotyrosine-binding domain (PTB)"/>
    <property type="match status" value="1"/>
</dbReference>
<comment type="similarity">
    <text evidence="1">Belongs to the PTEN phosphatase protein family.</text>
</comment>
<evidence type="ECO:0000256" key="2">
    <source>
        <dbReference type="ARBA" id="ARBA00022801"/>
    </source>
</evidence>
<feature type="compositionally biased region" description="Basic and acidic residues" evidence="6">
    <location>
        <begin position="108"/>
        <end position="138"/>
    </location>
</feature>
<evidence type="ECO:0000313" key="8">
    <source>
        <dbReference type="EMBL" id="EFN63652.1"/>
    </source>
</evidence>
<reference evidence="8 9" key="1">
    <citation type="journal article" date="2010" name="Science">
        <title>Genomic comparison of the ants Camponotus floridanus and Harpegnathos saltator.</title>
        <authorList>
            <person name="Bonasio R."/>
            <person name="Zhang G."/>
            <person name="Ye C."/>
            <person name="Mutti N.S."/>
            <person name="Fang X."/>
            <person name="Qin N."/>
            <person name="Donahue G."/>
            <person name="Yang P."/>
            <person name="Li Q."/>
            <person name="Li C."/>
            <person name="Zhang P."/>
            <person name="Huang Z."/>
            <person name="Berger S.L."/>
            <person name="Reinberg D."/>
            <person name="Wang J."/>
            <person name="Liebig J."/>
        </authorList>
    </citation>
    <scope>NUCLEOTIDE SEQUENCE [LARGE SCALE GENOMIC DNA]</scope>
    <source>
        <strain evidence="9">C129</strain>
    </source>
</reference>
<dbReference type="SMART" id="SM00252">
    <property type="entry name" value="SH2"/>
    <property type="match status" value="1"/>
</dbReference>
<dbReference type="PANTHER" id="PTHR45734">
    <property type="entry name" value="TENSIN"/>
    <property type="match status" value="1"/>
</dbReference>
<feature type="region of interest" description="Disordered" evidence="6">
    <location>
        <begin position="638"/>
        <end position="665"/>
    </location>
</feature>
<dbReference type="EMBL" id="GL442298">
    <property type="protein sequence ID" value="EFN63652.1"/>
    <property type="molecule type" value="Genomic_DNA"/>
</dbReference>
<evidence type="ECO:0000259" key="7">
    <source>
        <dbReference type="PROSITE" id="PS50001"/>
    </source>
</evidence>
<dbReference type="Pfam" id="PF00017">
    <property type="entry name" value="SH2"/>
    <property type="match status" value="1"/>
</dbReference>
<dbReference type="CDD" id="cd09927">
    <property type="entry name" value="SH2_Tensin_like"/>
    <property type="match status" value="1"/>
</dbReference>
<feature type="region of interest" description="Disordered" evidence="6">
    <location>
        <begin position="324"/>
        <end position="356"/>
    </location>
</feature>
<dbReference type="SUPFAM" id="SSF50729">
    <property type="entry name" value="PH domain-like"/>
    <property type="match status" value="1"/>
</dbReference>
<dbReference type="PANTHER" id="PTHR45734:SF10">
    <property type="entry name" value="BLISTERY, ISOFORM A"/>
    <property type="match status" value="1"/>
</dbReference>